<dbReference type="Proteomes" id="UP000078390">
    <property type="component" value="Unassembled WGS sequence"/>
</dbReference>
<evidence type="ECO:0000313" key="8">
    <source>
        <dbReference type="Proteomes" id="UP000078390"/>
    </source>
</evidence>
<keyword evidence="2" id="KW-0812">Transmembrane</keyword>
<dbReference type="Gene3D" id="3.30.1150.10">
    <property type="match status" value="1"/>
</dbReference>
<keyword evidence="3" id="KW-1133">Transmembrane helix</keyword>
<proteinExistence type="predicted"/>
<dbReference type="GO" id="GO:0016020">
    <property type="term" value="C:membrane"/>
    <property type="evidence" value="ECO:0007669"/>
    <property type="project" value="UniProtKB-SubCell"/>
</dbReference>
<evidence type="ECO:0000256" key="1">
    <source>
        <dbReference type="ARBA" id="ARBA00004167"/>
    </source>
</evidence>
<dbReference type="InterPro" id="IPR006260">
    <property type="entry name" value="TonB/TolA_C"/>
</dbReference>
<protein>
    <recommendedName>
        <fullName evidence="9">TonB C-terminal domain-containing protein</fullName>
    </recommendedName>
</protein>
<feature type="compositionally biased region" description="Basic residues" evidence="6">
    <location>
        <begin position="48"/>
        <end position="103"/>
    </location>
</feature>
<evidence type="ECO:0000313" key="7">
    <source>
        <dbReference type="EMBL" id="OAQ21478.1"/>
    </source>
</evidence>
<evidence type="ECO:0000256" key="5">
    <source>
        <dbReference type="SAM" id="Coils"/>
    </source>
</evidence>
<feature type="region of interest" description="Disordered" evidence="6">
    <location>
        <begin position="33"/>
        <end position="121"/>
    </location>
</feature>
<dbReference type="NCBIfam" id="TIGR01352">
    <property type="entry name" value="tonB_Cterm"/>
    <property type="match status" value="1"/>
</dbReference>
<accession>A0A179D797</accession>
<dbReference type="AlphaFoldDB" id="A0A179D797"/>
<dbReference type="STRING" id="999894.TDIS_0699"/>
<evidence type="ECO:0000256" key="4">
    <source>
        <dbReference type="ARBA" id="ARBA00023136"/>
    </source>
</evidence>
<feature type="coiled-coil region" evidence="5">
    <location>
        <begin position="122"/>
        <end position="156"/>
    </location>
</feature>
<name>A0A179D797_9BACT</name>
<gene>
    <name evidence="7" type="ORF">TDIS_0699</name>
</gene>
<sequence>MIIHVFLLGLFSLQFPERKKPSLVKVRLVSVSRASLHTSTSSSSPARSTKKKQIKTHSLPKRRTSKPKKKKSRSQPKHRKAVSSKPRPSRGKNKLSKAKKASQTKKTSSPPQPEVTPQEESLLEERLAALQLRKRLENLKKEVASKEKEVKGTEAQSFPPQDYIDLVKAHLDRFFEVPLTLKSQKNLAATVEIRLKPDGKLLSYRLLKSSGNLLLDRMVEAAVRAADPYPPPGRPITIKAIFTPEGLNF</sequence>
<feature type="compositionally biased region" description="Low complexity" evidence="6">
    <location>
        <begin position="33"/>
        <end position="47"/>
    </location>
</feature>
<evidence type="ECO:0008006" key="9">
    <source>
        <dbReference type="Google" id="ProtNLM"/>
    </source>
</evidence>
<evidence type="ECO:0000256" key="6">
    <source>
        <dbReference type="SAM" id="MobiDB-lite"/>
    </source>
</evidence>
<comment type="subcellular location">
    <subcellularLocation>
        <location evidence="1">Membrane</location>
        <topology evidence="1">Single-pass membrane protein</topology>
    </subcellularLocation>
</comment>
<comment type="caution">
    <text evidence="7">The sequence shown here is derived from an EMBL/GenBank/DDBJ whole genome shotgun (WGS) entry which is preliminary data.</text>
</comment>
<dbReference type="EMBL" id="LWLG01000002">
    <property type="protein sequence ID" value="OAQ21478.1"/>
    <property type="molecule type" value="Genomic_DNA"/>
</dbReference>
<keyword evidence="5" id="KW-0175">Coiled coil</keyword>
<dbReference type="SUPFAM" id="SSF74653">
    <property type="entry name" value="TolA/TonB C-terminal domain"/>
    <property type="match status" value="1"/>
</dbReference>
<keyword evidence="4" id="KW-0472">Membrane</keyword>
<evidence type="ECO:0000256" key="2">
    <source>
        <dbReference type="ARBA" id="ARBA00022692"/>
    </source>
</evidence>
<dbReference type="Pfam" id="PF13103">
    <property type="entry name" value="TonB_2"/>
    <property type="match status" value="1"/>
</dbReference>
<reference evidence="7 8" key="1">
    <citation type="submission" date="2016-04" db="EMBL/GenBank/DDBJ databases">
        <title>Genome analysis of Thermosulfurimonas dismutans, the first thermophilic sulfur-disproportionating bacterium of the phylum Thermodesulfobacteria.</title>
        <authorList>
            <person name="Mardanov A.V."/>
            <person name="Beletsky A.V."/>
            <person name="Kadnikov V.V."/>
            <person name="Slobodkin A.I."/>
            <person name="Ravin N.V."/>
        </authorList>
    </citation>
    <scope>NUCLEOTIDE SEQUENCE [LARGE SCALE GENOMIC DNA]</scope>
    <source>
        <strain evidence="7 8">S95</strain>
    </source>
</reference>
<organism evidence="7 8">
    <name type="scientific">Thermosulfurimonas dismutans</name>
    <dbReference type="NCBI Taxonomy" id="999894"/>
    <lineage>
        <taxon>Bacteria</taxon>
        <taxon>Pseudomonadati</taxon>
        <taxon>Thermodesulfobacteriota</taxon>
        <taxon>Thermodesulfobacteria</taxon>
        <taxon>Thermodesulfobacteriales</taxon>
        <taxon>Thermodesulfobacteriaceae</taxon>
        <taxon>Thermosulfurimonas</taxon>
    </lineage>
</organism>
<keyword evidence="8" id="KW-1185">Reference proteome</keyword>
<evidence type="ECO:0000256" key="3">
    <source>
        <dbReference type="ARBA" id="ARBA00022989"/>
    </source>
</evidence>